<dbReference type="InterPro" id="IPR023485">
    <property type="entry name" value="Ptyr_pPase"/>
</dbReference>
<dbReference type="PANTHER" id="PTHR11717">
    <property type="entry name" value="LOW MOLECULAR WEIGHT PROTEIN TYROSINE PHOSPHATASE"/>
    <property type="match status" value="1"/>
</dbReference>
<organism evidence="3 4">
    <name type="scientific">Sphaerisporangium rubeum</name>
    <dbReference type="NCBI Taxonomy" id="321317"/>
    <lineage>
        <taxon>Bacteria</taxon>
        <taxon>Bacillati</taxon>
        <taxon>Actinomycetota</taxon>
        <taxon>Actinomycetes</taxon>
        <taxon>Streptosporangiales</taxon>
        <taxon>Streptosporangiaceae</taxon>
        <taxon>Sphaerisporangium</taxon>
    </lineage>
</organism>
<name>A0A7X0M7E6_9ACTN</name>
<gene>
    <name evidence="3" type="ORF">BJ992_002385</name>
</gene>
<keyword evidence="4" id="KW-1185">Reference proteome</keyword>
<dbReference type="AlphaFoldDB" id="A0A7X0M7E6"/>
<accession>A0A7X0M7E6</accession>
<dbReference type="EMBL" id="JACHIU010000001">
    <property type="protein sequence ID" value="MBB6472954.1"/>
    <property type="molecule type" value="Genomic_DNA"/>
</dbReference>
<evidence type="ECO:0000313" key="3">
    <source>
        <dbReference type="EMBL" id="MBB6472954.1"/>
    </source>
</evidence>
<dbReference type="InterPro" id="IPR050438">
    <property type="entry name" value="LMW_PTPase"/>
</dbReference>
<evidence type="ECO:0000256" key="1">
    <source>
        <dbReference type="SAM" id="MobiDB-lite"/>
    </source>
</evidence>
<keyword evidence="3" id="KW-0378">Hydrolase</keyword>
<proteinExistence type="predicted"/>
<dbReference type="EC" id="3.1.3.48" evidence="3"/>
<dbReference type="SUPFAM" id="SSF52788">
    <property type="entry name" value="Phosphotyrosine protein phosphatases I"/>
    <property type="match status" value="1"/>
</dbReference>
<dbReference type="InterPro" id="IPR036196">
    <property type="entry name" value="Ptyr_pPase_sf"/>
</dbReference>
<dbReference type="Pfam" id="PF01451">
    <property type="entry name" value="LMWPc"/>
    <property type="match status" value="1"/>
</dbReference>
<evidence type="ECO:0000313" key="4">
    <source>
        <dbReference type="Proteomes" id="UP000555564"/>
    </source>
</evidence>
<sequence length="227" mass="23609">MTHFPETPMREQTGRPVGQTYARATPASRTGVFRVLFVCSANLCRSPAAERIAGAALAGHPAIVAESAGTHAVPGGRLPAKAVRALEKAGVAGAGERVPRLLTTELIEEADLVLAAALTHRAWIVSACPAAAHRVFTVAEFGALAAAVPPALVTAYDDPVRRAHALLAEARDLRGVIPVDRPDIGDPYGGPPRAYRAAVRAVRQALEVPLSMVTGPVTPRPAGPAPR</sequence>
<feature type="region of interest" description="Disordered" evidence="1">
    <location>
        <begin position="1"/>
        <end position="21"/>
    </location>
</feature>
<dbReference type="PANTHER" id="PTHR11717:SF31">
    <property type="entry name" value="LOW MOLECULAR WEIGHT PROTEIN-TYROSINE-PHOSPHATASE ETP-RELATED"/>
    <property type="match status" value="1"/>
</dbReference>
<protein>
    <submittedName>
        <fullName evidence="3">Protein-tyrosine phosphatase</fullName>
        <ecNumber evidence="3">3.1.3.48</ecNumber>
    </submittedName>
</protein>
<dbReference type="GO" id="GO:0004725">
    <property type="term" value="F:protein tyrosine phosphatase activity"/>
    <property type="evidence" value="ECO:0007669"/>
    <property type="project" value="UniProtKB-EC"/>
</dbReference>
<dbReference type="SMART" id="SM00226">
    <property type="entry name" value="LMWPc"/>
    <property type="match status" value="1"/>
</dbReference>
<reference evidence="3 4" key="1">
    <citation type="submission" date="2020-08" db="EMBL/GenBank/DDBJ databases">
        <title>Sequencing the genomes of 1000 actinobacteria strains.</title>
        <authorList>
            <person name="Klenk H.-P."/>
        </authorList>
    </citation>
    <scope>NUCLEOTIDE SEQUENCE [LARGE SCALE GENOMIC DNA]</scope>
    <source>
        <strain evidence="3 4">DSM 44936</strain>
    </source>
</reference>
<comment type="caution">
    <text evidence="3">The sequence shown here is derived from an EMBL/GenBank/DDBJ whole genome shotgun (WGS) entry which is preliminary data.</text>
</comment>
<evidence type="ECO:0000259" key="2">
    <source>
        <dbReference type="SMART" id="SM00226"/>
    </source>
</evidence>
<dbReference type="RefSeq" id="WP_184980398.1">
    <property type="nucleotide sequence ID" value="NZ_BAAALO010000032.1"/>
</dbReference>
<dbReference type="Gene3D" id="3.40.50.2300">
    <property type="match status" value="1"/>
</dbReference>
<feature type="domain" description="Phosphotyrosine protein phosphatase I" evidence="2">
    <location>
        <begin position="33"/>
        <end position="169"/>
    </location>
</feature>
<dbReference type="Proteomes" id="UP000555564">
    <property type="component" value="Unassembled WGS sequence"/>
</dbReference>